<evidence type="ECO:0000313" key="2">
    <source>
        <dbReference type="EMBL" id="KAF9891358.1"/>
    </source>
</evidence>
<reference evidence="2" key="2">
    <citation type="submission" date="2020-02" db="EMBL/GenBank/DDBJ databases">
        <authorList>
            <person name="Gilchrist C.L.M."/>
            <person name="Chooi Y.-H."/>
        </authorList>
    </citation>
    <scope>NUCLEOTIDE SEQUENCE</scope>
    <source>
        <strain evidence="2">MST-FP2251</strain>
    </source>
</reference>
<keyword evidence="3" id="KW-1185">Reference proteome</keyword>
<feature type="compositionally biased region" description="Polar residues" evidence="1">
    <location>
        <begin position="11"/>
        <end position="27"/>
    </location>
</feature>
<organism evidence="2 3">
    <name type="scientific">Aspergillus nanangensis</name>
    <dbReference type="NCBI Taxonomy" id="2582783"/>
    <lineage>
        <taxon>Eukaryota</taxon>
        <taxon>Fungi</taxon>
        <taxon>Dikarya</taxon>
        <taxon>Ascomycota</taxon>
        <taxon>Pezizomycotina</taxon>
        <taxon>Eurotiomycetes</taxon>
        <taxon>Eurotiomycetidae</taxon>
        <taxon>Eurotiales</taxon>
        <taxon>Aspergillaceae</taxon>
        <taxon>Aspergillus</taxon>
        <taxon>Aspergillus subgen. Circumdati</taxon>
    </lineage>
</organism>
<comment type="caution">
    <text evidence="2">The sequence shown here is derived from an EMBL/GenBank/DDBJ whole genome shotgun (WGS) entry which is preliminary data.</text>
</comment>
<dbReference type="Proteomes" id="UP001194746">
    <property type="component" value="Unassembled WGS sequence"/>
</dbReference>
<feature type="region of interest" description="Disordered" evidence="1">
    <location>
        <begin position="1"/>
        <end position="27"/>
    </location>
</feature>
<proteinExistence type="predicted"/>
<gene>
    <name evidence="2" type="ORF">FE257_004214</name>
</gene>
<name>A0AAD4GXA5_ASPNN</name>
<evidence type="ECO:0000256" key="1">
    <source>
        <dbReference type="SAM" id="MobiDB-lite"/>
    </source>
</evidence>
<dbReference type="AlphaFoldDB" id="A0AAD4GXA5"/>
<dbReference type="EMBL" id="VCAU01000019">
    <property type="protein sequence ID" value="KAF9891358.1"/>
    <property type="molecule type" value="Genomic_DNA"/>
</dbReference>
<reference evidence="2" key="1">
    <citation type="journal article" date="2019" name="Beilstein J. Org. Chem.">
        <title>Nanangenines: drimane sesquiterpenoids as the dominant metabolite cohort of a novel Australian fungus, Aspergillus nanangensis.</title>
        <authorList>
            <person name="Lacey H.J."/>
            <person name="Gilchrist C.L.M."/>
            <person name="Crombie A."/>
            <person name="Kalaitzis J.A."/>
            <person name="Vuong D."/>
            <person name="Rutledge P.J."/>
            <person name="Turner P."/>
            <person name="Pitt J.I."/>
            <person name="Lacey E."/>
            <person name="Chooi Y.H."/>
            <person name="Piggott A.M."/>
        </authorList>
    </citation>
    <scope>NUCLEOTIDE SEQUENCE</scope>
    <source>
        <strain evidence="2">MST-FP2251</strain>
    </source>
</reference>
<accession>A0AAD4GXA5</accession>
<sequence>MARVMARVESQADSGDDSPSNITTATRIVTRSAPQPISILGIIAVPIRQLDLYSKVGSLTPQCLSLSNGLEYARSP</sequence>
<protein>
    <submittedName>
        <fullName evidence="2">Uncharacterized protein</fullName>
    </submittedName>
</protein>
<evidence type="ECO:0000313" key="3">
    <source>
        <dbReference type="Proteomes" id="UP001194746"/>
    </source>
</evidence>